<protein>
    <submittedName>
        <fullName evidence="2">Uncharacterized protein</fullName>
    </submittedName>
</protein>
<accession>A0A974CNJ8</accession>
<organism evidence="2 3">
    <name type="scientific">Xenopus laevis</name>
    <name type="common">African clawed frog</name>
    <dbReference type="NCBI Taxonomy" id="8355"/>
    <lineage>
        <taxon>Eukaryota</taxon>
        <taxon>Metazoa</taxon>
        <taxon>Chordata</taxon>
        <taxon>Craniata</taxon>
        <taxon>Vertebrata</taxon>
        <taxon>Euteleostomi</taxon>
        <taxon>Amphibia</taxon>
        <taxon>Batrachia</taxon>
        <taxon>Anura</taxon>
        <taxon>Pipoidea</taxon>
        <taxon>Pipidae</taxon>
        <taxon>Xenopodinae</taxon>
        <taxon>Xenopus</taxon>
        <taxon>Xenopus</taxon>
    </lineage>
</organism>
<dbReference type="AlphaFoldDB" id="A0A974CNJ8"/>
<feature type="region of interest" description="Disordered" evidence="1">
    <location>
        <begin position="51"/>
        <end position="71"/>
    </location>
</feature>
<dbReference type="EMBL" id="CM004476">
    <property type="protein sequence ID" value="OCT76363.1"/>
    <property type="molecule type" value="Genomic_DNA"/>
</dbReference>
<reference evidence="3" key="1">
    <citation type="journal article" date="2016" name="Nature">
        <title>Genome evolution in the allotetraploid frog Xenopus laevis.</title>
        <authorList>
            <person name="Session A.M."/>
            <person name="Uno Y."/>
            <person name="Kwon T."/>
            <person name="Chapman J.A."/>
            <person name="Toyoda A."/>
            <person name="Takahashi S."/>
            <person name="Fukui A."/>
            <person name="Hikosaka A."/>
            <person name="Suzuki A."/>
            <person name="Kondo M."/>
            <person name="van Heeringen S.J."/>
            <person name="Quigley I."/>
            <person name="Heinz S."/>
            <person name="Ogino H."/>
            <person name="Ochi H."/>
            <person name="Hellsten U."/>
            <person name="Lyons J.B."/>
            <person name="Simakov O."/>
            <person name="Putnam N."/>
            <person name="Stites J."/>
            <person name="Kuroki Y."/>
            <person name="Tanaka T."/>
            <person name="Michiue T."/>
            <person name="Watanabe M."/>
            <person name="Bogdanovic O."/>
            <person name="Lister R."/>
            <person name="Georgiou G."/>
            <person name="Paranjpe S.S."/>
            <person name="van Kruijsbergen I."/>
            <person name="Shu S."/>
            <person name="Carlson J."/>
            <person name="Kinoshita T."/>
            <person name="Ohta Y."/>
            <person name="Mawaribuchi S."/>
            <person name="Jenkins J."/>
            <person name="Grimwood J."/>
            <person name="Schmutz J."/>
            <person name="Mitros T."/>
            <person name="Mozaffari S.V."/>
            <person name="Suzuki Y."/>
            <person name="Haramoto Y."/>
            <person name="Yamamoto T.S."/>
            <person name="Takagi C."/>
            <person name="Heald R."/>
            <person name="Miller K."/>
            <person name="Haudenschild C."/>
            <person name="Kitzman J."/>
            <person name="Nakayama T."/>
            <person name="Izutsu Y."/>
            <person name="Robert J."/>
            <person name="Fortriede J."/>
            <person name="Burns K."/>
            <person name="Lotay V."/>
            <person name="Karimi K."/>
            <person name="Yasuoka Y."/>
            <person name="Dichmann D.S."/>
            <person name="Flajnik M.F."/>
            <person name="Houston D.W."/>
            <person name="Shendure J."/>
            <person name="DuPasquier L."/>
            <person name="Vize P.D."/>
            <person name="Zorn A.M."/>
            <person name="Ito M."/>
            <person name="Marcotte E.M."/>
            <person name="Wallingford J.B."/>
            <person name="Ito Y."/>
            <person name="Asashima M."/>
            <person name="Ueno N."/>
            <person name="Matsuda Y."/>
            <person name="Veenstra G.J."/>
            <person name="Fujiyama A."/>
            <person name="Harland R.M."/>
            <person name="Taira M."/>
            <person name="Rokhsar D.S."/>
        </authorList>
    </citation>
    <scope>NUCLEOTIDE SEQUENCE [LARGE SCALE GENOMIC DNA]</scope>
    <source>
        <strain evidence="3">J</strain>
    </source>
</reference>
<dbReference type="Proteomes" id="UP000694892">
    <property type="component" value="Chromosome 6L"/>
</dbReference>
<proteinExistence type="predicted"/>
<evidence type="ECO:0000256" key="1">
    <source>
        <dbReference type="SAM" id="MobiDB-lite"/>
    </source>
</evidence>
<feature type="compositionally biased region" description="Basic and acidic residues" evidence="1">
    <location>
        <begin position="62"/>
        <end position="71"/>
    </location>
</feature>
<name>A0A974CNJ8_XENLA</name>
<evidence type="ECO:0000313" key="2">
    <source>
        <dbReference type="EMBL" id="OCT76363.1"/>
    </source>
</evidence>
<sequence length="71" mass="7517">MRQEKAGLGLPSGLYGLPSIGICPAPYNHAQSQAQSPSWFTSMGSLLTSPSYCCSGEEDEGDRGRGHDLSE</sequence>
<evidence type="ECO:0000313" key="3">
    <source>
        <dbReference type="Proteomes" id="UP000694892"/>
    </source>
</evidence>
<gene>
    <name evidence="2" type="ORF">XELAEV_18031562mg</name>
</gene>